<sequence>MGHNGIALRCGLAFIFLAFHLVFGDVSYSVPEEMKRGSVIGNIAKDLGLDLGRLSARKA</sequence>
<keyword evidence="2" id="KW-0732">Signal</keyword>
<organism evidence="4 5">
    <name type="scientific">Seriola lalandi dorsalis</name>
    <dbReference type="NCBI Taxonomy" id="1841481"/>
    <lineage>
        <taxon>Eukaryota</taxon>
        <taxon>Metazoa</taxon>
        <taxon>Chordata</taxon>
        <taxon>Craniata</taxon>
        <taxon>Vertebrata</taxon>
        <taxon>Euteleostomi</taxon>
        <taxon>Actinopterygii</taxon>
        <taxon>Neopterygii</taxon>
        <taxon>Teleostei</taxon>
        <taxon>Neoteleostei</taxon>
        <taxon>Acanthomorphata</taxon>
        <taxon>Carangaria</taxon>
        <taxon>Carangiformes</taxon>
        <taxon>Carangidae</taxon>
        <taxon>Seriola</taxon>
    </lineage>
</organism>
<name>A0A3B4WA18_SERLL</name>
<protein>
    <recommendedName>
        <fullName evidence="3">Cadherin N-terminal domain-containing protein</fullName>
    </recommendedName>
</protein>
<evidence type="ECO:0000259" key="3">
    <source>
        <dbReference type="Pfam" id="PF08266"/>
    </source>
</evidence>
<dbReference type="AlphaFoldDB" id="A0A3B4WA18"/>
<feature type="chain" id="PRO_5017431999" description="Cadherin N-terminal domain-containing protein" evidence="2">
    <location>
        <begin position="25"/>
        <end position="59"/>
    </location>
</feature>
<dbReference type="InterPro" id="IPR013164">
    <property type="entry name" value="Cadherin_N"/>
</dbReference>
<dbReference type="Pfam" id="PF08266">
    <property type="entry name" value="Cadherin_2"/>
    <property type="match status" value="1"/>
</dbReference>
<dbReference type="Ensembl" id="ENSSLDT00000000789.1">
    <property type="protein sequence ID" value="ENSSLDP00000000731.1"/>
    <property type="gene ID" value="ENSSLDG00000000675.1"/>
</dbReference>
<evidence type="ECO:0000256" key="1">
    <source>
        <dbReference type="ARBA" id="ARBA00023180"/>
    </source>
</evidence>
<dbReference type="Proteomes" id="UP000261360">
    <property type="component" value="Unplaced"/>
</dbReference>
<dbReference type="GeneTree" id="ENSGT00970000195503"/>
<evidence type="ECO:0000313" key="4">
    <source>
        <dbReference type="Ensembl" id="ENSSLDP00000000731.1"/>
    </source>
</evidence>
<feature type="signal peptide" evidence="2">
    <location>
        <begin position="1"/>
        <end position="24"/>
    </location>
</feature>
<reference evidence="4" key="2">
    <citation type="submission" date="2025-09" db="UniProtKB">
        <authorList>
            <consortium name="Ensembl"/>
        </authorList>
    </citation>
    <scope>IDENTIFICATION</scope>
</reference>
<reference evidence="4" key="1">
    <citation type="submission" date="2025-08" db="UniProtKB">
        <authorList>
            <consortium name="Ensembl"/>
        </authorList>
    </citation>
    <scope>IDENTIFICATION</scope>
</reference>
<feature type="domain" description="Cadherin N-terminal" evidence="3">
    <location>
        <begin position="26"/>
        <end position="59"/>
    </location>
</feature>
<keyword evidence="5" id="KW-1185">Reference proteome</keyword>
<accession>A0A3B4WA18</accession>
<dbReference type="Gene3D" id="2.60.40.60">
    <property type="entry name" value="Cadherins"/>
    <property type="match status" value="1"/>
</dbReference>
<proteinExistence type="predicted"/>
<evidence type="ECO:0000313" key="5">
    <source>
        <dbReference type="Proteomes" id="UP000261360"/>
    </source>
</evidence>
<evidence type="ECO:0000256" key="2">
    <source>
        <dbReference type="SAM" id="SignalP"/>
    </source>
</evidence>
<keyword evidence="1" id="KW-0325">Glycoprotein</keyword>